<evidence type="ECO:0000313" key="4">
    <source>
        <dbReference type="Proteomes" id="UP000651977"/>
    </source>
</evidence>
<evidence type="ECO:0000259" key="2">
    <source>
        <dbReference type="Pfam" id="PF07007"/>
    </source>
</evidence>
<dbReference type="Pfam" id="PF07007">
    <property type="entry name" value="LprI"/>
    <property type="match status" value="1"/>
</dbReference>
<evidence type="ECO:0000313" key="3">
    <source>
        <dbReference type="EMBL" id="GGB21836.1"/>
    </source>
</evidence>
<proteinExistence type="predicted"/>
<gene>
    <name evidence="3" type="ORF">GCM10007414_39040</name>
</gene>
<feature type="signal peptide" evidence="1">
    <location>
        <begin position="1"/>
        <end position="23"/>
    </location>
</feature>
<sequence length="149" mass="17674">MKRFSFVGVFFVCVFLFSFDAFSIDNPDAPNYLEQFESVAEKYELALSESDSKNIDLILEYAEYHAFLDEELNKAYSLLKNVLDEENFQQLKVSQLKWLEFRDSELQFVNENWNRVSFGSSYNLSRNAYKAELVKSRIIQLYQYAKNYN</sequence>
<protein>
    <recommendedName>
        <fullName evidence="2">Lysozyme inhibitor LprI-like N-terminal domain-containing protein</fullName>
    </recommendedName>
</protein>
<organism evidence="3 4">
    <name type="scientific">Agarivorans gilvus</name>
    <dbReference type="NCBI Taxonomy" id="680279"/>
    <lineage>
        <taxon>Bacteria</taxon>
        <taxon>Pseudomonadati</taxon>
        <taxon>Pseudomonadota</taxon>
        <taxon>Gammaproteobacteria</taxon>
        <taxon>Alteromonadales</taxon>
        <taxon>Alteromonadaceae</taxon>
        <taxon>Agarivorans</taxon>
    </lineage>
</organism>
<dbReference type="RefSeq" id="WP_055733280.1">
    <property type="nucleotide sequence ID" value="NZ_BMDY01000046.1"/>
</dbReference>
<evidence type="ECO:0000256" key="1">
    <source>
        <dbReference type="SAM" id="SignalP"/>
    </source>
</evidence>
<name>A0ABQ1I7L9_9ALTE</name>
<comment type="caution">
    <text evidence="3">The sequence shown here is derived from an EMBL/GenBank/DDBJ whole genome shotgun (WGS) entry which is preliminary data.</text>
</comment>
<keyword evidence="1" id="KW-0732">Signal</keyword>
<dbReference type="Proteomes" id="UP000651977">
    <property type="component" value="Unassembled WGS sequence"/>
</dbReference>
<reference evidence="4" key="1">
    <citation type="journal article" date="2019" name="Int. J. Syst. Evol. Microbiol.">
        <title>The Global Catalogue of Microorganisms (GCM) 10K type strain sequencing project: providing services to taxonomists for standard genome sequencing and annotation.</title>
        <authorList>
            <consortium name="The Broad Institute Genomics Platform"/>
            <consortium name="The Broad Institute Genome Sequencing Center for Infectious Disease"/>
            <person name="Wu L."/>
            <person name="Ma J."/>
        </authorList>
    </citation>
    <scope>NUCLEOTIDE SEQUENCE [LARGE SCALE GENOMIC DNA]</scope>
    <source>
        <strain evidence="4">CGMCC 1.10131</strain>
    </source>
</reference>
<feature type="domain" description="Lysozyme inhibitor LprI-like N-terminal" evidence="2">
    <location>
        <begin position="61"/>
        <end position="141"/>
    </location>
</feature>
<dbReference type="InterPro" id="IPR009739">
    <property type="entry name" value="LprI-like_N"/>
</dbReference>
<accession>A0ABQ1I7L9</accession>
<dbReference type="EMBL" id="BMDY01000046">
    <property type="protein sequence ID" value="GGB21836.1"/>
    <property type="molecule type" value="Genomic_DNA"/>
</dbReference>
<keyword evidence="4" id="KW-1185">Reference proteome</keyword>
<dbReference type="Gene3D" id="1.20.1270.180">
    <property type="match status" value="1"/>
</dbReference>
<feature type="chain" id="PRO_5047320654" description="Lysozyme inhibitor LprI-like N-terminal domain-containing protein" evidence="1">
    <location>
        <begin position="24"/>
        <end position="149"/>
    </location>
</feature>